<evidence type="ECO:0000313" key="3">
    <source>
        <dbReference type="EMBL" id="SFO00021.1"/>
    </source>
</evidence>
<gene>
    <name evidence="3" type="ORF">SAMN05660413_03381</name>
</gene>
<organism evidence="3 4">
    <name type="scientific">Salegentibacter flavus</name>
    <dbReference type="NCBI Taxonomy" id="287099"/>
    <lineage>
        <taxon>Bacteria</taxon>
        <taxon>Pseudomonadati</taxon>
        <taxon>Bacteroidota</taxon>
        <taxon>Flavobacteriia</taxon>
        <taxon>Flavobacteriales</taxon>
        <taxon>Flavobacteriaceae</taxon>
        <taxon>Salegentibacter</taxon>
    </lineage>
</organism>
<dbReference type="EMBL" id="FOVL01000045">
    <property type="protein sequence ID" value="SFO00021.1"/>
    <property type="molecule type" value="Genomic_DNA"/>
</dbReference>
<proteinExistence type="predicted"/>
<keyword evidence="1" id="KW-1133">Transmembrane helix</keyword>
<dbReference type="InterPro" id="IPR044023">
    <property type="entry name" value="Ig_7"/>
</dbReference>
<keyword evidence="1" id="KW-0472">Membrane</keyword>
<feature type="non-terminal residue" evidence="3">
    <location>
        <position position="577"/>
    </location>
</feature>
<feature type="transmembrane region" description="Helical" evidence="1">
    <location>
        <begin position="26"/>
        <end position="46"/>
    </location>
</feature>
<evidence type="ECO:0000256" key="1">
    <source>
        <dbReference type="SAM" id="Phobius"/>
    </source>
</evidence>
<keyword evidence="1" id="KW-0812">Transmembrane</keyword>
<dbReference type="Proteomes" id="UP000199153">
    <property type="component" value="Unassembled WGS sequence"/>
</dbReference>
<reference evidence="3 4" key="1">
    <citation type="submission" date="2016-10" db="EMBL/GenBank/DDBJ databases">
        <authorList>
            <person name="de Groot N.N."/>
        </authorList>
    </citation>
    <scope>NUCLEOTIDE SEQUENCE [LARGE SCALE GENOMIC DNA]</scope>
    <source>
        <strain evidence="3 4">DSM 17794</strain>
    </source>
</reference>
<dbReference type="Pfam" id="PF19081">
    <property type="entry name" value="Ig_7"/>
    <property type="match status" value="1"/>
</dbReference>
<sequence>MKDFTFSEGFHPEGFQFKLLVYFRKFTRSLGILGFLGAFLISFGAYSQVIVEGAVPVQTPLGGYGVDGDATAGTPDPTYNLVGDWFFEDYDDPNNTNPGGIFRRDPINGTLNPIYDNTFFLQDDVPMGNVKDATIFTTVAKIDQDPNTYTWGEGSSPNKNEIQNVAVHFAYGDDGMLDFFGQPGDPDDLWALFAADREVTNGDSYIDFEFLQASLTMTGLEAGYGGFESGASAATGGRTVGDLLVTVGYGNGGGIATVAILRWESDGSGGYHYDLKDIEDYEGLIYATTNTNITNVPFDAYGKDYYEINQWVEGAVNLSGIFEANLDPCISLSTLFVRTRSSGESGTAQLKDFPVGPIQLEIDLTPPAPEVTDVENCGPYEGSLTATGCEGTVKWYAAETGGTPLYTGATYTPASPITETTSFWVSCTVDGCEGPRGEVTVTIYEIPDFDVTDLESCEEGETGGASFDLNDAISNEDMGTLTFYITEADAMVPENAIDPIDVSVLLSDSPETFWARLDNDNDGDEDCHTIKSFTVTVYDNPDLVVTDLEDCEATDTGAQTFDLNDAVTDDDGGTISF</sequence>
<accession>A0A1I5DMK1</accession>
<evidence type="ECO:0000313" key="4">
    <source>
        <dbReference type="Proteomes" id="UP000199153"/>
    </source>
</evidence>
<dbReference type="AlphaFoldDB" id="A0A1I5DMK1"/>
<feature type="domain" description="Ig-like" evidence="2">
    <location>
        <begin position="366"/>
        <end position="443"/>
    </location>
</feature>
<dbReference type="STRING" id="287099.SAMN05660413_03381"/>
<keyword evidence="4" id="KW-1185">Reference proteome</keyword>
<name>A0A1I5DMK1_9FLAO</name>
<evidence type="ECO:0000259" key="2">
    <source>
        <dbReference type="Pfam" id="PF19081"/>
    </source>
</evidence>
<protein>
    <recommendedName>
        <fullName evidence="2">Ig-like domain-containing protein</fullName>
    </recommendedName>
</protein>